<dbReference type="Proteomes" id="UP001589608">
    <property type="component" value="Unassembled WGS sequence"/>
</dbReference>
<evidence type="ECO:0000313" key="1">
    <source>
        <dbReference type="EMBL" id="MFB9450023.1"/>
    </source>
</evidence>
<accession>A0ABV5MMC8</accession>
<dbReference type="EMBL" id="JBHMCA010000070">
    <property type="protein sequence ID" value="MFB9450023.1"/>
    <property type="molecule type" value="Genomic_DNA"/>
</dbReference>
<comment type="caution">
    <text evidence="1">The sequence shown here is derived from an EMBL/GenBank/DDBJ whole genome shotgun (WGS) entry which is preliminary data.</text>
</comment>
<proteinExistence type="predicted"/>
<name>A0ABV5MMC8_9ACTN</name>
<protein>
    <submittedName>
        <fullName evidence="1">Uncharacterized protein</fullName>
    </submittedName>
</protein>
<dbReference type="RefSeq" id="WP_223093385.1">
    <property type="nucleotide sequence ID" value="NZ_CP061913.1"/>
</dbReference>
<gene>
    <name evidence="1" type="ORF">ACFFTR_43685</name>
</gene>
<organism evidence="1 2">
    <name type="scientific">Dactylosporangium vinaceum</name>
    <dbReference type="NCBI Taxonomy" id="53362"/>
    <lineage>
        <taxon>Bacteria</taxon>
        <taxon>Bacillati</taxon>
        <taxon>Actinomycetota</taxon>
        <taxon>Actinomycetes</taxon>
        <taxon>Micromonosporales</taxon>
        <taxon>Micromonosporaceae</taxon>
        <taxon>Dactylosporangium</taxon>
    </lineage>
</organism>
<evidence type="ECO:0000313" key="2">
    <source>
        <dbReference type="Proteomes" id="UP001589608"/>
    </source>
</evidence>
<sequence>MTTTTTAIRRIGVLAAALAGLLAIGAVAARPAAAIGTLKQVWSHRYVHGVTR</sequence>
<reference evidence="1 2" key="1">
    <citation type="submission" date="2024-09" db="EMBL/GenBank/DDBJ databases">
        <authorList>
            <person name="Sun Q."/>
            <person name="Mori K."/>
        </authorList>
    </citation>
    <scope>NUCLEOTIDE SEQUENCE [LARGE SCALE GENOMIC DNA]</scope>
    <source>
        <strain evidence="1 2">JCM 3307</strain>
    </source>
</reference>
<keyword evidence="2" id="KW-1185">Reference proteome</keyword>